<feature type="compositionally biased region" description="Polar residues" evidence="1">
    <location>
        <begin position="100"/>
        <end position="111"/>
    </location>
</feature>
<feature type="compositionally biased region" description="Low complexity" evidence="1">
    <location>
        <begin position="149"/>
        <end position="251"/>
    </location>
</feature>
<reference evidence="4 5" key="1">
    <citation type="submission" date="2016-08" db="EMBL/GenBank/DDBJ databases">
        <title>A Parts List for Fungal Cellulosomes Revealed by Comparative Genomics.</title>
        <authorList>
            <consortium name="DOE Joint Genome Institute"/>
            <person name="Haitjema C.H."/>
            <person name="Gilmore S.P."/>
            <person name="Henske J.K."/>
            <person name="Solomon K.V."/>
            <person name="De Groot R."/>
            <person name="Kuo A."/>
            <person name="Mondo S.J."/>
            <person name="Salamov A.A."/>
            <person name="Labutti K."/>
            <person name="Zhao Z."/>
            <person name="Chiniquy J."/>
            <person name="Barry K."/>
            <person name="Brewer H.M."/>
            <person name="Purvine S.O."/>
            <person name="Wright A.T."/>
            <person name="Boxma B."/>
            <person name="Van Alen T."/>
            <person name="Hackstein J.H."/>
            <person name="Baker S.E."/>
            <person name="Grigoriev I.V."/>
            <person name="O'Malley M.A."/>
        </authorList>
    </citation>
    <scope>NUCLEOTIDE SEQUENCE [LARGE SCALE GENOMIC DNA]</scope>
    <source>
        <strain evidence="4 5">S4</strain>
    </source>
</reference>
<feature type="domain" description="Cpl-7 lysozyme C-terminal" evidence="3">
    <location>
        <begin position="463"/>
        <end position="504"/>
    </location>
</feature>
<feature type="compositionally biased region" description="Gly residues" evidence="1">
    <location>
        <begin position="600"/>
        <end position="627"/>
    </location>
</feature>
<evidence type="ECO:0000256" key="2">
    <source>
        <dbReference type="SAM" id="SignalP"/>
    </source>
</evidence>
<evidence type="ECO:0000313" key="5">
    <source>
        <dbReference type="Proteomes" id="UP000193944"/>
    </source>
</evidence>
<dbReference type="Pfam" id="PF08230">
    <property type="entry name" value="CW_7"/>
    <property type="match status" value="5"/>
</dbReference>
<feature type="compositionally biased region" description="Low complexity" evidence="1">
    <location>
        <begin position="48"/>
        <end position="99"/>
    </location>
</feature>
<keyword evidence="5" id="KW-1185">Reference proteome</keyword>
<dbReference type="AlphaFoldDB" id="A0A1Y1XKS2"/>
<name>A0A1Y1XKS2_9FUNG</name>
<dbReference type="Proteomes" id="UP000193944">
    <property type="component" value="Unassembled WGS sequence"/>
</dbReference>
<feature type="region of interest" description="Disordered" evidence="1">
    <location>
        <begin position="595"/>
        <end position="635"/>
    </location>
</feature>
<feature type="compositionally biased region" description="Gly residues" evidence="1">
    <location>
        <begin position="301"/>
        <end position="317"/>
    </location>
</feature>
<feature type="domain" description="Cpl-7 lysozyme C-terminal" evidence="3">
    <location>
        <begin position="108"/>
        <end position="149"/>
    </location>
</feature>
<organism evidence="4 5">
    <name type="scientific">Anaeromyces robustus</name>
    <dbReference type="NCBI Taxonomy" id="1754192"/>
    <lineage>
        <taxon>Eukaryota</taxon>
        <taxon>Fungi</taxon>
        <taxon>Fungi incertae sedis</taxon>
        <taxon>Chytridiomycota</taxon>
        <taxon>Chytridiomycota incertae sedis</taxon>
        <taxon>Neocallimastigomycetes</taxon>
        <taxon>Neocallimastigales</taxon>
        <taxon>Neocallimastigaceae</taxon>
        <taxon>Anaeromyces</taxon>
    </lineage>
</organism>
<dbReference type="EMBL" id="MCFG01000023">
    <property type="protein sequence ID" value="ORX86305.1"/>
    <property type="molecule type" value="Genomic_DNA"/>
</dbReference>
<feature type="region of interest" description="Disordered" evidence="1">
    <location>
        <begin position="117"/>
        <end position="136"/>
    </location>
</feature>
<gene>
    <name evidence="4" type="ORF">BCR32DRAFT_325061</name>
</gene>
<keyword evidence="2" id="KW-0732">Signal</keyword>
<proteinExistence type="predicted"/>
<dbReference type="InterPro" id="IPR013168">
    <property type="entry name" value="Cpl_7_lyso_C"/>
</dbReference>
<accession>A0A1Y1XKS2</accession>
<dbReference type="SMART" id="SM01095">
    <property type="entry name" value="Cpl-7"/>
    <property type="match status" value="5"/>
</dbReference>
<dbReference type="STRING" id="1754192.A0A1Y1XKS2"/>
<feature type="chain" id="PRO_5011965652" description="Cpl-7 lysozyme C-terminal domain-containing protein" evidence="2">
    <location>
        <begin position="24"/>
        <end position="816"/>
    </location>
</feature>
<evidence type="ECO:0000256" key="1">
    <source>
        <dbReference type="SAM" id="MobiDB-lite"/>
    </source>
</evidence>
<protein>
    <recommendedName>
        <fullName evidence="3">Cpl-7 lysozyme C-terminal domain-containing protein</fullName>
    </recommendedName>
</protein>
<feature type="compositionally biased region" description="Gly residues" evidence="1">
    <location>
        <begin position="507"/>
        <end position="544"/>
    </location>
</feature>
<feature type="compositionally biased region" description="Low complexity" evidence="1">
    <location>
        <begin position="446"/>
        <end position="458"/>
    </location>
</feature>
<feature type="domain" description="Cpl-7 lysozyme C-terminal" evidence="3">
    <location>
        <begin position="350"/>
        <end position="391"/>
    </location>
</feature>
<feature type="domain" description="Cpl-7 lysozyme C-terminal" evidence="3">
    <location>
        <begin position="556"/>
        <end position="597"/>
    </location>
</feature>
<feature type="region of interest" description="Disordered" evidence="1">
    <location>
        <begin position="48"/>
        <end position="111"/>
    </location>
</feature>
<sequence>MRFGTYVFITLLLCLCFNAFTHALPVESKSKKTTKLEKRFCIFRCNSSSSSKASSSKATSAKKTSSKATSAKKTSSKATSSKATSAKATSSKASSSKASPTSGTNKSTDQVAQDVLSGKYGNGQERKEKLEAEGYNYSEVQSKVNQLVSSSSSKATSSKAASSSKPTSSKAASSSKPTSSKAASSKPASSSKPTSSKPASTSKPTSSKPASSSKPTSSKPVSSSKPTSSKPPSTSKPTSSKATSSKASPTPGTKKTTDQIAQDVLDGKYGNGQERKEKLEAEGYNYSEVQSKVNQLVSGGSNTGGSTTGGSTSGGSTSGSSTSGGSTSGGSTSGGSTNGGSSKPTSKKSVEEIAQDVLDGKYGTGQERKEKLEAEGYNYSEVQKKVNQLVSGGSNTGGSTTGGSTSGGSTTGGSTSGGSTTGGSTSGGSTTGGSTSGGSTTGGSTTGSSNNGGSTSTTPKKSVEEIAQDVIDGKYGSGQERKEKLEAEGYNYSEVQKKVNQLVSGGSNTGGSTTGGSTSGGSTTGGSTSGGSTSGGSTTGGSNNGGSTSTTPKKSIEEIAQDVIDGKYGSGQERKEKLEAEGYNYSEVQKKVNQLVSGGSNTGGSTTGGSTTGGSTTGGSNTGGSTTGGSNQSTTLDKIEQSITDNWNKEYNYDTGYRCDNWVEEVIDDAGLKSSDYLKAGKAASKTVQNHIDDLTKNGVEGVDYTKTLPTEDGAYVVFMGDGKKNGVHVGEHAAILIVKNGVKTMYDNSSDNGGTPVYKTDKDGNTLYKTDKDGNSVPIVSYYDQGVAKVEVTGKNNDKQLNGWLYNSYYYQKIE</sequence>
<reference evidence="4 5" key="2">
    <citation type="submission" date="2016-08" db="EMBL/GenBank/DDBJ databases">
        <title>Pervasive Adenine N6-methylation of Active Genes in Fungi.</title>
        <authorList>
            <consortium name="DOE Joint Genome Institute"/>
            <person name="Mondo S.J."/>
            <person name="Dannebaum R.O."/>
            <person name="Kuo R.C."/>
            <person name="Labutti K."/>
            <person name="Haridas S."/>
            <person name="Kuo A."/>
            <person name="Salamov A."/>
            <person name="Ahrendt S.R."/>
            <person name="Lipzen A."/>
            <person name="Sullivan W."/>
            <person name="Andreopoulos W.B."/>
            <person name="Clum A."/>
            <person name="Lindquist E."/>
            <person name="Daum C."/>
            <person name="Ramamoorthy G.K."/>
            <person name="Gryganskyi A."/>
            <person name="Culley D."/>
            <person name="Magnuson J.K."/>
            <person name="James T.Y."/>
            <person name="O'Malley M.A."/>
            <person name="Stajich J.E."/>
            <person name="Spatafora J.W."/>
            <person name="Visel A."/>
            <person name="Grigoriev I.V."/>
        </authorList>
    </citation>
    <scope>NUCLEOTIDE SEQUENCE [LARGE SCALE GENOMIC DNA]</scope>
    <source>
        <strain evidence="4 5">S4</strain>
    </source>
</reference>
<evidence type="ECO:0000259" key="3">
    <source>
        <dbReference type="SMART" id="SM01095"/>
    </source>
</evidence>
<comment type="caution">
    <text evidence="4">The sequence shown here is derived from an EMBL/GenBank/DDBJ whole genome shotgun (WGS) entry which is preliminary data.</text>
</comment>
<feature type="signal peptide" evidence="2">
    <location>
        <begin position="1"/>
        <end position="23"/>
    </location>
</feature>
<evidence type="ECO:0000313" key="4">
    <source>
        <dbReference type="EMBL" id="ORX86305.1"/>
    </source>
</evidence>
<feature type="domain" description="Cpl-7 lysozyme C-terminal" evidence="3">
    <location>
        <begin position="257"/>
        <end position="298"/>
    </location>
</feature>
<feature type="compositionally biased region" description="Gly residues" evidence="1">
    <location>
        <begin position="394"/>
        <end position="445"/>
    </location>
</feature>
<feature type="compositionally biased region" description="Polar residues" evidence="1">
    <location>
        <begin position="287"/>
        <end position="297"/>
    </location>
</feature>
<dbReference type="OrthoDB" id="10689510at2759"/>
<feature type="compositionally biased region" description="Gly residues" evidence="1">
    <location>
        <begin position="326"/>
        <end position="338"/>
    </location>
</feature>
<feature type="region of interest" description="Disordered" evidence="1">
    <location>
        <begin position="144"/>
        <end position="554"/>
    </location>
</feature>